<keyword evidence="3" id="KW-1134">Transmembrane beta strand</keyword>
<dbReference type="Pfam" id="PF02321">
    <property type="entry name" value="OEP"/>
    <property type="match status" value="2"/>
</dbReference>
<protein>
    <submittedName>
        <fullName evidence="9">Type I secretion outer membrane protein, TolC</fullName>
    </submittedName>
</protein>
<accession>A0A3B0RT89</accession>
<keyword evidence="4" id="KW-0812">Transmembrane</keyword>
<dbReference type="InterPro" id="IPR003423">
    <property type="entry name" value="OMP_efflux"/>
</dbReference>
<comment type="subcellular location">
    <subcellularLocation>
        <location evidence="1">Cell outer membrane</location>
    </subcellularLocation>
</comment>
<name>A0A3B0RT89_9ZZZZ</name>
<dbReference type="Gene3D" id="1.20.1600.10">
    <property type="entry name" value="Outer membrane efflux proteins (OEP)"/>
    <property type="match status" value="1"/>
</dbReference>
<dbReference type="NCBIfam" id="TIGR01844">
    <property type="entry name" value="type_I_sec_TolC"/>
    <property type="match status" value="1"/>
</dbReference>
<proteinExistence type="predicted"/>
<evidence type="ECO:0000313" key="9">
    <source>
        <dbReference type="EMBL" id="VAV94732.1"/>
    </source>
</evidence>
<evidence type="ECO:0000256" key="4">
    <source>
        <dbReference type="ARBA" id="ARBA00022692"/>
    </source>
</evidence>
<evidence type="ECO:0000256" key="1">
    <source>
        <dbReference type="ARBA" id="ARBA00004442"/>
    </source>
</evidence>
<dbReference type="GO" id="GO:0015288">
    <property type="term" value="F:porin activity"/>
    <property type="evidence" value="ECO:0007669"/>
    <property type="project" value="TreeGrafter"/>
</dbReference>
<keyword evidence="2" id="KW-0813">Transport</keyword>
<keyword evidence="5" id="KW-0472">Membrane</keyword>
<reference evidence="9" key="1">
    <citation type="submission" date="2018-06" db="EMBL/GenBank/DDBJ databases">
        <authorList>
            <person name="Zhirakovskaya E."/>
        </authorList>
    </citation>
    <scope>NUCLEOTIDE SEQUENCE</scope>
</reference>
<dbReference type="EMBL" id="UOED01000093">
    <property type="protein sequence ID" value="VAV94732.1"/>
    <property type="molecule type" value="Genomic_DNA"/>
</dbReference>
<dbReference type="GO" id="GO:0009279">
    <property type="term" value="C:cell outer membrane"/>
    <property type="evidence" value="ECO:0007669"/>
    <property type="project" value="UniProtKB-SubCell"/>
</dbReference>
<feature type="coiled-coil region" evidence="7">
    <location>
        <begin position="120"/>
        <end position="179"/>
    </location>
</feature>
<evidence type="ECO:0000256" key="7">
    <source>
        <dbReference type="SAM" id="Coils"/>
    </source>
</evidence>
<dbReference type="InterPro" id="IPR051906">
    <property type="entry name" value="TolC-like"/>
</dbReference>
<evidence type="ECO:0000256" key="6">
    <source>
        <dbReference type="ARBA" id="ARBA00023237"/>
    </source>
</evidence>
<evidence type="ECO:0000256" key="2">
    <source>
        <dbReference type="ARBA" id="ARBA00022448"/>
    </source>
</evidence>
<keyword evidence="7" id="KW-0175">Coiled coil</keyword>
<feature type="region of interest" description="Disordered" evidence="8">
    <location>
        <begin position="223"/>
        <end position="248"/>
    </location>
</feature>
<evidence type="ECO:0000256" key="5">
    <source>
        <dbReference type="ARBA" id="ARBA00023136"/>
    </source>
</evidence>
<dbReference type="GO" id="GO:0015562">
    <property type="term" value="F:efflux transmembrane transporter activity"/>
    <property type="evidence" value="ECO:0007669"/>
    <property type="project" value="InterPro"/>
</dbReference>
<evidence type="ECO:0000256" key="3">
    <source>
        <dbReference type="ARBA" id="ARBA00022452"/>
    </source>
</evidence>
<evidence type="ECO:0000256" key="8">
    <source>
        <dbReference type="SAM" id="MobiDB-lite"/>
    </source>
</evidence>
<dbReference type="GO" id="GO:1990281">
    <property type="term" value="C:efflux pump complex"/>
    <property type="evidence" value="ECO:0007669"/>
    <property type="project" value="TreeGrafter"/>
</dbReference>
<dbReference type="SUPFAM" id="SSF56954">
    <property type="entry name" value="Outer membrane efflux proteins (OEP)"/>
    <property type="match status" value="1"/>
</dbReference>
<sequence>MKKTGFWKMKKIHLLATATVATMLISQQLLHAETLKSAMATAYLNNPTLQAQRASLRALDETINQARAGWRPSVIGSGQFGYKNSTTIGTFASSGNRNPRSMTLEVRQPVFKSMQTVNSTSEARNNVNAAREQLTSVEQQILLDSVTAYMGVLRDIAVLELTNNNVAVLKRQLEASEDRFRVGEITRTDVAQSKARLSRSISERIKAEATLIASRAAYRKTVGNSPAGLEQPASLPPMPASEESAQEIAKNSNPRLIAALYTEKAARYNVKKQYGGLGPTVDVVGRLVKSWENFSSFDQSTTKEVLAQLTLPLYQSGSVSSRIRQSRQVENQRRLEALSVERDIEELVRNAWEGYREATARIVSSEDQVTANDIALEGVRQESEVGSRTILNVLDAEQELLDSRVSLVRAQRDQFVAAYTLLSAIGRLTMKELQLDAVPYDPNRNTENIENKFFGWGIGKE</sequence>
<dbReference type="PANTHER" id="PTHR30026:SF22">
    <property type="entry name" value="OUTER MEMBRANE EFFLUX PROTEIN"/>
    <property type="match status" value="1"/>
</dbReference>
<dbReference type="PANTHER" id="PTHR30026">
    <property type="entry name" value="OUTER MEMBRANE PROTEIN TOLC"/>
    <property type="match status" value="1"/>
</dbReference>
<gene>
    <name evidence="9" type="ORF">MNBD_ALPHA02-1764</name>
</gene>
<keyword evidence="6" id="KW-0998">Cell outer membrane</keyword>
<dbReference type="InterPro" id="IPR010130">
    <property type="entry name" value="T1SS_OMP_TolC"/>
</dbReference>
<dbReference type="AlphaFoldDB" id="A0A3B0RT89"/>
<organism evidence="9">
    <name type="scientific">hydrothermal vent metagenome</name>
    <dbReference type="NCBI Taxonomy" id="652676"/>
    <lineage>
        <taxon>unclassified sequences</taxon>
        <taxon>metagenomes</taxon>
        <taxon>ecological metagenomes</taxon>
    </lineage>
</organism>